<evidence type="ECO:0000256" key="1">
    <source>
        <dbReference type="ARBA" id="ARBA00022723"/>
    </source>
</evidence>
<dbReference type="RefSeq" id="WP_074477798.1">
    <property type="nucleotide sequence ID" value="NZ_FMCT01000015.1"/>
</dbReference>
<sequence length="332" mass="34028">MTAPRDDARHTAGDGTHLVATRHGLGRLTGDGDVELLDLPYADVAALLRAGAGLAPARAAAVRRRLPLDALAGDVVAPLGGTPAVWGVGLNYHCKARTTGRPLPTQPVLYLKSPNAGSGPDDTVPLPTSVSAQSDYEGEVALVIGARMHHTPAERAWAHVAGITAANDLTCRDVMVASGSPTLAKSFPGFGALGASVLGLDAVADRDAIGVRTTVNGELRQQASTADLIFPVPDLLAWISRYVVLEPGDVVLTGTPTGTGQDRGCFLSPGDLVEVTVAGVLPLRTRFRAETPAQAAGTPAAQAGTPAATAEPDPLPGDARPSPPLRTESLMP</sequence>
<evidence type="ECO:0000259" key="3">
    <source>
        <dbReference type="Pfam" id="PF01557"/>
    </source>
</evidence>
<accession>A0A1C5AN98</accession>
<dbReference type="EMBL" id="FMCT01000015">
    <property type="protein sequence ID" value="SCF46712.1"/>
    <property type="molecule type" value="Genomic_DNA"/>
</dbReference>
<proteinExistence type="predicted"/>
<protein>
    <submittedName>
        <fullName evidence="4">Acylpyruvate hydrolase</fullName>
    </submittedName>
</protein>
<gene>
    <name evidence="4" type="ORF">GA0070563_11551</name>
</gene>
<dbReference type="Proteomes" id="UP000183585">
    <property type="component" value="Unassembled WGS sequence"/>
</dbReference>
<feature type="domain" description="Fumarylacetoacetase-like C-terminal" evidence="3">
    <location>
        <begin position="85"/>
        <end position="287"/>
    </location>
</feature>
<keyword evidence="4" id="KW-0378">Hydrolase</keyword>
<evidence type="ECO:0000256" key="2">
    <source>
        <dbReference type="SAM" id="MobiDB-lite"/>
    </source>
</evidence>
<reference evidence="5" key="1">
    <citation type="submission" date="2016-06" db="EMBL/GenBank/DDBJ databases">
        <authorList>
            <person name="Varghese N."/>
            <person name="Submissions Spin"/>
        </authorList>
    </citation>
    <scope>NUCLEOTIDE SEQUENCE [LARGE SCALE GENOMIC DNA]</scope>
    <source>
        <strain evidence="5">DSM 43168</strain>
    </source>
</reference>
<dbReference type="Pfam" id="PF01557">
    <property type="entry name" value="FAA_hydrolase"/>
    <property type="match status" value="1"/>
</dbReference>
<name>A0A1C5AN98_9ACTN</name>
<dbReference type="SUPFAM" id="SSF56529">
    <property type="entry name" value="FAH"/>
    <property type="match status" value="1"/>
</dbReference>
<dbReference type="GO" id="GO:0046872">
    <property type="term" value="F:metal ion binding"/>
    <property type="evidence" value="ECO:0007669"/>
    <property type="project" value="UniProtKB-KW"/>
</dbReference>
<feature type="region of interest" description="Disordered" evidence="2">
    <location>
        <begin position="291"/>
        <end position="332"/>
    </location>
</feature>
<feature type="compositionally biased region" description="Low complexity" evidence="2">
    <location>
        <begin position="291"/>
        <end position="312"/>
    </location>
</feature>
<dbReference type="GO" id="GO:0016787">
    <property type="term" value="F:hydrolase activity"/>
    <property type="evidence" value="ECO:0007669"/>
    <property type="project" value="UniProtKB-KW"/>
</dbReference>
<evidence type="ECO:0000313" key="5">
    <source>
        <dbReference type="Proteomes" id="UP000183585"/>
    </source>
</evidence>
<organism evidence="4 5">
    <name type="scientific">Micromonospora carbonacea</name>
    <dbReference type="NCBI Taxonomy" id="47853"/>
    <lineage>
        <taxon>Bacteria</taxon>
        <taxon>Bacillati</taxon>
        <taxon>Actinomycetota</taxon>
        <taxon>Actinomycetes</taxon>
        <taxon>Micromonosporales</taxon>
        <taxon>Micromonosporaceae</taxon>
        <taxon>Micromonospora</taxon>
    </lineage>
</organism>
<keyword evidence="1" id="KW-0479">Metal-binding</keyword>
<dbReference type="InterPro" id="IPR036663">
    <property type="entry name" value="Fumarylacetoacetase_C_sf"/>
</dbReference>
<keyword evidence="4" id="KW-0670">Pyruvate</keyword>
<dbReference type="Gene3D" id="3.90.850.10">
    <property type="entry name" value="Fumarylacetoacetase-like, C-terminal domain"/>
    <property type="match status" value="1"/>
</dbReference>
<keyword evidence="5" id="KW-1185">Reference proteome</keyword>
<evidence type="ECO:0000313" key="4">
    <source>
        <dbReference type="EMBL" id="SCF46712.1"/>
    </source>
</evidence>
<dbReference type="InterPro" id="IPR011234">
    <property type="entry name" value="Fumarylacetoacetase-like_C"/>
</dbReference>
<dbReference type="PANTHER" id="PTHR11820">
    <property type="entry name" value="ACYLPYRUVASE"/>
    <property type="match status" value="1"/>
</dbReference>
<dbReference type="AlphaFoldDB" id="A0A1C5AN98"/>